<sequence>MGTTREGHNVAIRIMSVRDEGEGQLQILRRIARGDLSLCTENHVAPLWDEVEIGYFSFAITPFIGHKMSYCYGAWAKNSVGDIVDMIIQALEALKFLHQEGIAHRDAEKDNFMVQWHPESLAAMQVPTCRPRVFIIDFETAHEFPLDTPEEERRLTGPPWDDYLRDFAPEIALGPYDPFKVDVWQLAHSLSDFKSSVAEIDAILETLRVGDPACRPTAAEARDQLAAVVHGLPPVSLLIPPVILNTEYSCDD</sequence>
<dbReference type="OrthoDB" id="2985259at2759"/>
<gene>
    <name evidence="2" type="ORF">OH76DRAFT_1354990</name>
</gene>
<dbReference type="SMART" id="SM00220">
    <property type="entry name" value="S_TKc"/>
    <property type="match status" value="1"/>
</dbReference>
<evidence type="ECO:0000313" key="2">
    <source>
        <dbReference type="EMBL" id="RDX46986.1"/>
    </source>
</evidence>
<dbReference type="PROSITE" id="PS50011">
    <property type="entry name" value="PROTEIN_KINASE_DOM"/>
    <property type="match status" value="1"/>
</dbReference>
<dbReference type="GO" id="GO:0004674">
    <property type="term" value="F:protein serine/threonine kinase activity"/>
    <property type="evidence" value="ECO:0007669"/>
    <property type="project" value="TreeGrafter"/>
</dbReference>
<dbReference type="SUPFAM" id="SSF56112">
    <property type="entry name" value="Protein kinase-like (PK-like)"/>
    <property type="match status" value="1"/>
</dbReference>
<dbReference type="InterPro" id="IPR011009">
    <property type="entry name" value="Kinase-like_dom_sf"/>
</dbReference>
<organism evidence="2 3">
    <name type="scientific">Lentinus brumalis</name>
    <dbReference type="NCBI Taxonomy" id="2498619"/>
    <lineage>
        <taxon>Eukaryota</taxon>
        <taxon>Fungi</taxon>
        <taxon>Dikarya</taxon>
        <taxon>Basidiomycota</taxon>
        <taxon>Agaricomycotina</taxon>
        <taxon>Agaricomycetes</taxon>
        <taxon>Polyporales</taxon>
        <taxon>Polyporaceae</taxon>
        <taxon>Lentinus</taxon>
    </lineage>
</organism>
<accession>A0A371D368</accession>
<evidence type="ECO:0000313" key="3">
    <source>
        <dbReference type="Proteomes" id="UP000256964"/>
    </source>
</evidence>
<reference evidence="2 3" key="1">
    <citation type="journal article" date="2018" name="Biotechnol. Biofuels">
        <title>Integrative visual omics of the white-rot fungus Polyporus brumalis exposes the biotechnological potential of its oxidative enzymes for delignifying raw plant biomass.</title>
        <authorList>
            <person name="Miyauchi S."/>
            <person name="Rancon A."/>
            <person name="Drula E."/>
            <person name="Hage H."/>
            <person name="Chaduli D."/>
            <person name="Favel A."/>
            <person name="Grisel S."/>
            <person name="Henrissat B."/>
            <person name="Herpoel-Gimbert I."/>
            <person name="Ruiz-Duenas F.J."/>
            <person name="Chevret D."/>
            <person name="Hainaut M."/>
            <person name="Lin J."/>
            <person name="Wang M."/>
            <person name="Pangilinan J."/>
            <person name="Lipzen A."/>
            <person name="Lesage-Meessen L."/>
            <person name="Navarro D."/>
            <person name="Riley R."/>
            <person name="Grigoriev I.V."/>
            <person name="Zhou S."/>
            <person name="Raouche S."/>
            <person name="Rosso M.N."/>
        </authorList>
    </citation>
    <scope>NUCLEOTIDE SEQUENCE [LARGE SCALE GENOMIC DNA]</scope>
    <source>
        <strain evidence="2 3">BRFM 1820</strain>
    </source>
</reference>
<dbReference type="Proteomes" id="UP000256964">
    <property type="component" value="Unassembled WGS sequence"/>
</dbReference>
<dbReference type="AlphaFoldDB" id="A0A371D368"/>
<keyword evidence="3" id="KW-1185">Reference proteome</keyword>
<dbReference type="STRING" id="139420.A0A371D368"/>
<dbReference type="Gene3D" id="1.10.510.10">
    <property type="entry name" value="Transferase(Phosphotransferase) domain 1"/>
    <property type="match status" value="1"/>
</dbReference>
<protein>
    <recommendedName>
        <fullName evidence="1">Protein kinase domain-containing protein</fullName>
    </recommendedName>
</protein>
<evidence type="ECO:0000259" key="1">
    <source>
        <dbReference type="PROSITE" id="PS50011"/>
    </source>
</evidence>
<dbReference type="EMBL" id="KZ857422">
    <property type="protein sequence ID" value="RDX46986.1"/>
    <property type="molecule type" value="Genomic_DNA"/>
</dbReference>
<name>A0A371D368_9APHY</name>
<feature type="domain" description="Protein kinase" evidence="1">
    <location>
        <begin position="1"/>
        <end position="252"/>
    </location>
</feature>
<dbReference type="GO" id="GO:0005634">
    <property type="term" value="C:nucleus"/>
    <property type="evidence" value="ECO:0007669"/>
    <property type="project" value="TreeGrafter"/>
</dbReference>
<proteinExistence type="predicted"/>
<dbReference type="GO" id="GO:0005524">
    <property type="term" value="F:ATP binding"/>
    <property type="evidence" value="ECO:0007669"/>
    <property type="project" value="InterPro"/>
</dbReference>
<dbReference type="GO" id="GO:0044773">
    <property type="term" value="P:mitotic DNA damage checkpoint signaling"/>
    <property type="evidence" value="ECO:0007669"/>
    <property type="project" value="TreeGrafter"/>
</dbReference>
<dbReference type="InterPro" id="IPR000719">
    <property type="entry name" value="Prot_kinase_dom"/>
</dbReference>
<dbReference type="PANTHER" id="PTHR44167:SF24">
    <property type="entry name" value="SERINE_THREONINE-PROTEIN KINASE CHK2"/>
    <property type="match status" value="1"/>
</dbReference>
<dbReference type="PANTHER" id="PTHR44167">
    <property type="entry name" value="OVARIAN-SPECIFIC SERINE/THREONINE-PROTEIN KINASE LOK-RELATED"/>
    <property type="match status" value="1"/>
</dbReference>